<evidence type="ECO:0000259" key="2">
    <source>
        <dbReference type="Pfam" id="PF13193"/>
    </source>
</evidence>
<dbReference type="AlphaFoldDB" id="A0A2W2GUU0"/>
<organism evidence="3 4">
    <name type="scientific">Spongiactinospora gelatinilytica</name>
    <dbReference type="NCBI Taxonomy" id="2666298"/>
    <lineage>
        <taxon>Bacteria</taxon>
        <taxon>Bacillati</taxon>
        <taxon>Actinomycetota</taxon>
        <taxon>Actinomycetes</taxon>
        <taxon>Streptosporangiales</taxon>
        <taxon>Streptosporangiaceae</taxon>
        <taxon>Spongiactinospora</taxon>
    </lineage>
</organism>
<gene>
    <name evidence="3" type="ORF">C1I98_25035</name>
</gene>
<comment type="caution">
    <text evidence="3">The sequence shown here is derived from an EMBL/GenBank/DDBJ whole genome shotgun (WGS) entry which is preliminary data.</text>
</comment>
<accession>A0A2W2GUU0</accession>
<sequence length="272" mass="30214">MGPSDERRLNRSVGVCRMPKDSSDYTDVERKLRSHPRVAECAVARVETAVWETKLVAYVVPDGRVRAGELREFLARLVSPRRLPEVIALVEGLPRLPGGQVDYESLPLPAQEYRTVSTAKGGTYQVQPTTSTGAIAITTPIAAVAAFLLTNVFWPYSTDLTAVPQPWASLFFGLYLVECVSFGIGVGFLLFGRNMLVRARRGPVLTTLAHLAVTWLLASWWPQDNFYRLTAKNDWPAQAALVYVFNITLMLAAIVVVVYVAKRPVPLQDRLR</sequence>
<dbReference type="InterPro" id="IPR045851">
    <property type="entry name" value="AMP-bd_C_sf"/>
</dbReference>
<keyword evidence="4" id="KW-1185">Reference proteome</keyword>
<keyword evidence="1" id="KW-0472">Membrane</keyword>
<dbReference type="EMBL" id="POUA01000227">
    <property type="protein sequence ID" value="PZG37957.1"/>
    <property type="molecule type" value="Genomic_DNA"/>
</dbReference>
<feature type="transmembrane region" description="Helical" evidence="1">
    <location>
        <begin position="134"/>
        <end position="154"/>
    </location>
</feature>
<reference evidence="3 4" key="1">
    <citation type="submission" date="2018-01" db="EMBL/GenBank/DDBJ databases">
        <title>Draft genome sequence of Sphaerisporangium sp. 7K107.</title>
        <authorList>
            <person name="Sahin N."/>
            <person name="Saygin H."/>
            <person name="Ay H."/>
        </authorList>
    </citation>
    <scope>NUCLEOTIDE SEQUENCE [LARGE SCALE GENOMIC DNA]</scope>
    <source>
        <strain evidence="3 4">7K107</strain>
    </source>
</reference>
<dbReference type="InterPro" id="IPR025110">
    <property type="entry name" value="AMP-bd_C"/>
</dbReference>
<protein>
    <recommendedName>
        <fullName evidence="2">AMP-binding enzyme C-terminal domain-containing protein</fullName>
    </recommendedName>
</protein>
<keyword evidence="1" id="KW-1133">Transmembrane helix</keyword>
<evidence type="ECO:0000313" key="3">
    <source>
        <dbReference type="EMBL" id="PZG37957.1"/>
    </source>
</evidence>
<feature type="transmembrane region" description="Helical" evidence="1">
    <location>
        <begin position="166"/>
        <end position="191"/>
    </location>
</feature>
<keyword evidence="1" id="KW-0812">Transmembrane</keyword>
<dbReference type="Proteomes" id="UP000248544">
    <property type="component" value="Unassembled WGS sequence"/>
</dbReference>
<proteinExistence type="predicted"/>
<dbReference type="SUPFAM" id="SSF56801">
    <property type="entry name" value="Acetyl-CoA synthetase-like"/>
    <property type="match status" value="1"/>
</dbReference>
<feature type="transmembrane region" description="Helical" evidence="1">
    <location>
        <begin position="203"/>
        <end position="221"/>
    </location>
</feature>
<dbReference type="Gene3D" id="3.30.300.30">
    <property type="match status" value="1"/>
</dbReference>
<name>A0A2W2GUU0_9ACTN</name>
<feature type="domain" description="AMP-binding enzyme C-terminal" evidence="2">
    <location>
        <begin position="28"/>
        <end position="95"/>
    </location>
</feature>
<feature type="transmembrane region" description="Helical" evidence="1">
    <location>
        <begin position="241"/>
        <end position="261"/>
    </location>
</feature>
<evidence type="ECO:0000313" key="4">
    <source>
        <dbReference type="Proteomes" id="UP000248544"/>
    </source>
</evidence>
<evidence type="ECO:0000256" key="1">
    <source>
        <dbReference type="SAM" id="Phobius"/>
    </source>
</evidence>
<dbReference type="Pfam" id="PF13193">
    <property type="entry name" value="AMP-binding_C"/>
    <property type="match status" value="1"/>
</dbReference>